<gene>
    <name evidence="2" type="ORF">EJB05_47088</name>
</gene>
<evidence type="ECO:0000313" key="3">
    <source>
        <dbReference type="Proteomes" id="UP000324897"/>
    </source>
</evidence>
<dbReference type="EMBL" id="RWGY01000045">
    <property type="protein sequence ID" value="TVU07049.1"/>
    <property type="molecule type" value="Genomic_DNA"/>
</dbReference>
<proteinExistence type="predicted"/>
<organism evidence="2 3">
    <name type="scientific">Eragrostis curvula</name>
    <name type="common">weeping love grass</name>
    <dbReference type="NCBI Taxonomy" id="38414"/>
    <lineage>
        <taxon>Eukaryota</taxon>
        <taxon>Viridiplantae</taxon>
        <taxon>Streptophyta</taxon>
        <taxon>Embryophyta</taxon>
        <taxon>Tracheophyta</taxon>
        <taxon>Spermatophyta</taxon>
        <taxon>Magnoliopsida</taxon>
        <taxon>Liliopsida</taxon>
        <taxon>Poales</taxon>
        <taxon>Poaceae</taxon>
        <taxon>PACMAD clade</taxon>
        <taxon>Chloridoideae</taxon>
        <taxon>Eragrostideae</taxon>
        <taxon>Eragrostidinae</taxon>
        <taxon>Eragrostis</taxon>
    </lineage>
</organism>
<dbReference type="AlphaFoldDB" id="A0A5J9T6H9"/>
<dbReference type="Pfam" id="PF03478">
    <property type="entry name" value="Beta-prop_KIB1-4"/>
    <property type="match status" value="1"/>
</dbReference>
<dbReference type="PANTHER" id="PTHR45560:SF6">
    <property type="entry name" value="DUF295 DOMAIN-CONTAINING PROTEIN"/>
    <property type="match status" value="1"/>
</dbReference>
<evidence type="ECO:0000313" key="2">
    <source>
        <dbReference type="EMBL" id="TVU07049.1"/>
    </source>
</evidence>
<sequence>MPGPPVGNSLPATASTIFFLGNRRAEEAARALDPSQVVLGSSGGWLAMADELGALRIANPVTGEQAELPAISTLFPIVRHPVRSLSFFIDMGDLAQVRFAGAPPNDEGFREASLSIHRELMRLVFYRKVVLSSCRCAAMLILNQRFGTPAFAKTAADGGTWRLAPSRDGVEDAVYHNGRFYSVSYSGVVEAWDHDRGGSDEFTSRVVAAAMDGEHHQLYSKYLVATPDGRLMIVLRHRPHRIRSTTTPAQPINSVTSVFKVHVLVDDDDQLGTVRQSWKETTSIGDAALFVGVNTSLCMPTSEHPELKAGCVYFTDDDLWESWGHKEDAADMGVYSLEDGTVQALGTTHQSWPLAA</sequence>
<dbReference type="Gramene" id="TVU07049">
    <property type="protein sequence ID" value="TVU07049"/>
    <property type="gene ID" value="EJB05_47088"/>
</dbReference>
<dbReference type="PANTHER" id="PTHR45560">
    <property type="entry name" value="OS04G0163150 PROTEIN-RELATED"/>
    <property type="match status" value="1"/>
</dbReference>
<feature type="non-terminal residue" evidence="2">
    <location>
        <position position="1"/>
    </location>
</feature>
<comment type="caution">
    <text evidence="2">The sequence shown here is derived from an EMBL/GenBank/DDBJ whole genome shotgun (WGS) entry which is preliminary data.</text>
</comment>
<dbReference type="InterPro" id="IPR005174">
    <property type="entry name" value="KIB1-4_b-propeller"/>
</dbReference>
<reference evidence="2 3" key="1">
    <citation type="journal article" date="2019" name="Sci. Rep.">
        <title>A high-quality genome of Eragrostis curvula grass provides insights into Poaceae evolution and supports new strategies to enhance forage quality.</title>
        <authorList>
            <person name="Carballo J."/>
            <person name="Santos B.A.C.M."/>
            <person name="Zappacosta D."/>
            <person name="Garbus I."/>
            <person name="Selva J.P."/>
            <person name="Gallo C.A."/>
            <person name="Diaz A."/>
            <person name="Albertini E."/>
            <person name="Caccamo M."/>
            <person name="Echenique V."/>
        </authorList>
    </citation>
    <scope>NUCLEOTIDE SEQUENCE [LARGE SCALE GENOMIC DNA]</scope>
    <source>
        <strain evidence="3">cv. Victoria</strain>
        <tissue evidence="2">Leaf</tissue>
    </source>
</reference>
<name>A0A5J9T6H9_9POAL</name>
<dbReference type="OrthoDB" id="642536at2759"/>
<accession>A0A5J9T6H9</accession>
<evidence type="ECO:0000259" key="1">
    <source>
        <dbReference type="Pfam" id="PF03478"/>
    </source>
</evidence>
<protein>
    <recommendedName>
        <fullName evidence="1">KIB1-4 beta-propeller domain-containing protein</fullName>
    </recommendedName>
</protein>
<keyword evidence="3" id="KW-1185">Reference proteome</keyword>
<dbReference type="Proteomes" id="UP000324897">
    <property type="component" value="Unassembled WGS sequence"/>
</dbReference>
<feature type="domain" description="KIB1-4 beta-propeller" evidence="1">
    <location>
        <begin position="35"/>
        <end position="336"/>
    </location>
</feature>